<dbReference type="InterPro" id="IPR050883">
    <property type="entry name" value="PNGase"/>
</dbReference>
<name>A0A2V3PLG7_9BACT</name>
<evidence type="ECO:0000313" key="6">
    <source>
        <dbReference type="EMBL" id="PXV59951.1"/>
    </source>
</evidence>
<organism evidence="6 7">
    <name type="scientific">Dysgonomonas alginatilytica</name>
    <dbReference type="NCBI Taxonomy" id="1605892"/>
    <lineage>
        <taxon>Bacteria</taxon>
        <taxon>Pseudomonadati</taxon>
        <taxon>Bacteroidota</taxon>
        <taxon>Bacteroidia</taxon>
        <taxon>Bacteroidales</taxon>
        <taxon>Dysgonomonadaceae</taxon>
        <taxon>Dysgonomonas</taxon>
    </lineage>
</organism>
<comment type="subunit">
    <text evidence="2">Monomer.</text>
</comment>
<gene>
    <name evidence="6" type="ORF">CLV62_1346</name>
</gene>
<dbReference type="InterPro" id="IPR008928">
    <property type="entry name" value="6-hairpin_glycosidase_sf"/>
</dbReference>
<dbReference type="RefSeq" id="WP_245904124.1">
    <property type="nucleotide sequence ID" value="NZ_QICL01000034.1"/>
</dbReference>
<feature type="domain" description="Glycosyl hydrolase family 92" evidence="4">
    <location>
        <begin position="289"/>
        <end position="753"/>
    </location>
</feature>
<evidence type="ECO:0000256" key="2">
    <source>
        <dbReference type="ARBA" id="ARBA00011245"/>
    </source>
</evidence>
<feature type="domain" description="Glycosyl hydrolase family 92 N-terminal" evidence="5">
    <location>
        <begin position="37"/>
        <end position="283"/>
    </location>
</feature>
<dbReference type="FunFam" id="1.20.1050.60:FF:000001">
    <property type="entry name" value="Putative alpha-1,2-mannosidase"/>
    <property type="match status" value="1"/>
</dbReference>
<sequence>MIDLQPKMIGILLTASLCFFTGCKNNSEKADTKYLQYIDTRVGTAASITKQAGRFGKGSEEYAQTLPAVLEPNGMNFWTPQTRETEQKCIAPYYYKDTLLQGFRNSHWIVGGCTQDYGSMTLMPVSRKLICLPRERASQFSHDSEIATPAYYSVDLDRYNIKAEMTGTSRSAIFRFTYADDNAYLVVNPNSDRGEGYIEIDTVKKEIRGYNPVHRIYQGWGEKAGFNGYFIVRFDGAISSFGIFEDQNISEKQTQISDKKNIGAFVKFRLPANKQILVKAASSFTSMENARLNLDTEIPDWDFASIQSQLEKKWEETLSAIQVETSNITDKRKFYSALYRASFLPRTFNDVDGSYPIFSKGEPILKIENGNYYDDFSMWDTYRALHPLLNIIAPQKSGEMMQSLALKYQQGGWMPIFPCWNSYTAAMIGDHCVATLSDAYIKGIRNFDVQSAYEGAIKNAFLTPDNIDDYRNGMGRRALLSYLKYGYIPLEDSVPDAFHKKEQVSRTLEYAFDDFALSQWAEALGNKEEAAVLKQRSKNYRNVIDSSSGYARGRYMSGEFIKDFNPFEFASFITEGTPAHYTWYVPHDVQGLIDKMKGKDRYLAKLDSMFTEKLYWHGNEPCHQIPFMFNYGGQPWRTQEEVRHIMDTEYLDDPGGLSGNDDAGQMSAWYVFASLGFYPVCPGTPYYMIASPSFEKATIRLENSKQFTIVAHNASSANIYIQSAKLNGKEYTKNYFSHSDITNGGILEFEMGSTPNKAWGNQISDCLL</sequence>
<dbReference type="EMBL" id="QICL01000034">
    <property type="protein sequence ID" value="PXV59951.1"/>
    <property type="molecule type" value="Genomic_DNA"/>
</dbReference>
<dbReference type="Gene3D" id="1.20.1050.60">
    <property type="entry name" value="alpha-1,2-mannosidase"/>
    <property type="match status" value="1"/>
</dbReference>
<reference evidence="6 7" key="1">
    <citation type="submission" date="2018-03" db="EMBL/GenBank/DDBJ databases">
        <title>Genomic Encyclopedia of Archaeal and Bacterial Type Strains, Phase II (KMG-II): from individual species to whole genera.</title>
        <authorList>
            <person name="Goeker M."/>
        </authorList>
    </citation>
    <scope>NUCLEOTIDE SEQUENCE [LARGE SCALE GENOMIC DNA]</scope>
    <source>
        <strain evidence="6 7">DSM 100214</strain>
    </source>
</reference>
<dbReference type="InterPro" id="IPR012939">
    <property type="entry name" value="Glyco_hydro_92"/>
</dbReference>
<dbReference type="GO" id="GO:0005829">
    <property type="term" value="C:cytosol"/>
    <property type="evidence" value="ECO:0007669"/>
    <property type="project" value="TreeGrafter"/>
</dbReference>
<dbReference type="PANTHER" id="PTHR12143">
    <property type="entry name" value="PEPTIDE N-GLYCANASE PNGASE -RELATED"/>
    <property type="match status" value="1"/>
</dbReference>
<dbReference type="Gene3D" id="1.20.1610.10">
    <property type="entry name" value="alpha-1,2-mannosidases domains"/>
    <property type="match status" value="1"/>
</dbReference>
<evidence type="ECO:0000313" key="7">
    <source>
        <dbReference type="Proteomes" id="UP000247973"/>
    </source>
</evidence>
<dbReference type="InterPro" id="IPR041371">
    <property type="entry name" value="GH92_N"/>
</dbReference>
<evidence type="ECO:0000256" key="1">
    <source>
        <dbReference type="ARBA" id="ARBA00001913"/>
    </source>
</evidence>
<dbReference type="PANTHER" id="PTHR12143:SF43">
    <property type="entry name" value="PUTATIVE-RELATED"/>
    <property type="match status" value="1"/>
</dbReference>
<dbReference type="InterPro" id="IPR005887">
    <property type="entry name" value="GH92_a_mannosidase_put"/>
</dbReference>
<keyword evidence="7" id="KW-1185">Reference proteome</keyword>
<dbReference type="SUPFAM" id="SSF48208">
    <property type="entry name" value="Six-hairpin glycosidases"/>
    <property type="match status" value="1"/>
</dbReference>
<accession>A0A2V3PLG7</accession>
<dbReference type="NCBIfam" id="TIGR01180">
    <property type="entry name" value="aman2_put"/>
    <property type="match status" value="1"/>
</dbReference>
<comment type="cofactor">
    <cofactor evidence="1">
        <name>Ca(2+)</name>
        <dbReference type="ChEBI" id="CHEBI:29108"/>
    </cofactor>
</comment>
<dbReference type="Pfam" id="PF07971">
    <property type="entry name" value="Glyco_hydro_92"/>
    <property type="match status" value="1"/>
</dbReference>
<dbReference type="PROSITE" id="PS51257">
    <property type="entry name" value="PROKAR_LIPOPROTEIN"/>
    <property type="match status" value="1"/>
</dbReference>
<dbReference type="GO" id="GO:0005975">
    <property type="term" value="P:carbohydrate metabolic process"/>
    <property type="evidence" value="ECO:0007669"/>
    <property type="project" value="InterPro"/>
</dbReference>
<proteinExistence type="predicted"/>
<dbReference type="GO" id="GO:0006516">
    <property type="term" value="P:glycoprotein catabolic process"/>
    <property type="evidence" value="ECO:0007669"/>
    <property type="project" value="TreeGrafter"/>
</dbReference>
<dbReference type="Gene3D" id="2.70.98.10">
    <property type="match status" value="1"/>
</dbReference>
<evidence type="ECO:0000259" key="4">
    <source>
        <dbReference type="Pfam" id="PF07971"/>
    </source>
</evidence>
<evidence type="ECO:0000259" key="5">
    <source>
        <dbReference type="Pfam" id="PF17678"/>
    </source>
</evidence>
<dbReference type="GO" id="GO:0000224">
    <property type="term" value="F:peptide-N4-(N-acetyl-beta-glucosaminyl)asparagine amidase activity"/>
    <property type="evidence" value="ECO:0007669"/>
    <property type="project" value="TreeGrafter"/>
</dbReference>
<dbReference type="GO" id="GO:0030246">
    <property type="term" value="F:carbohydrate binding"/>
    <property type="evidence" value="ECO:0007669"/>
    <property type="project" value="InterPro"/>
</dbReference>
<comment type="caution">
    <text evidence="6">The sequence shown here is derived from an EMBL/GenBank/DDBJ whole genome shotgun (WGS) entry which is preliminary data.</text>
</comment>
<keyword evidence="3" id="KW-0106">Calcium</keyword>
<dbReference type="Pfam" id="PF17678">
    <property type="entry name" value="Glyco_hydro_92N"/>
    <property type="match status" value="1"/>
</dbReference>
<dbReference type="InterPro" id="IPR014718">
    <property type="entry name" value="GH-type_carb-bd"/>
</dbReference>
<dbReference type="AlphaFoldDB" id="A0A2V3PLG7"/>
<dbReference type="Gene3D" id="3.30.2080.10">
    <property type="entry name" value="GH92 mannosidase domain"/>
    <property type="match status" value="1"/>
</dbReference>
<protein>
    <submittedName>
        <fullName evidence="6">Putative alpha-1,2-mannosidase</fullName>
    </submittedName>
</protein>
<evidence type="ECO:0000256" key="3">
    <source>
        <dbReference type="ARBA" id="ARBA00022837"/>
    </source>
</evidence>
<dbReference type="FunFam" id="3.30.2080.10:FF:000001">
    <property type="entry name" value="Alpha-1,2-mannosidase subfamily"/>
    <property type="match status" value="1"/>
</dbReference>
<dbReference type="Proteomes" id="UP000247973">
    <property type="component" value="Unassembled WGS sequence"/>
</dbReference>